<evidence type="ECO:0000256" key="12">
    <source>
        <dbReference type="ARBA" id="ARBA00039995"/>
    </source>
</evidence>
<dbReference type="PANTHER" id="PTHR45745">
    <property type="entry name" value="PHOSPHOMANNOMUTASE 45A"/>
    <property type="match status" value="1"/>
</dbReference>
<dbReference type="Gene3D" id="3.40.120.10">
    <property type="entry name" value="Alpha-D-Glucose-1,6-Bisphosphate, subunit A, domain 3"/>
    <property type="match status" value="3"/>
</dbReference>
<evidence type="ECO:0000256" key="13">
    <source>
        <dbReference type="ARBA" id="ARBA00041398"/>
    </source>
</evidence>
<dbReference type="Pfam" id="PF02879">
    <property type="entry name" value="PGM_PMM_II"/>
    <property type="match status" value="1"/>
</dbReference>
<comment type="pathway">
    <text evidence="3">Glycolipid metabolism; diglucosyl-diacylglycerol biosynthesis.</text>
</comment>
<dbReference type="Proteomes" id="UP000751852">
    <property type="component" value="Unassembled WGS sequence"/>
</dbReference>
<protein>
    <recommendedName>
        <fullName evidence="12">Phosphoglucomutase</fullName>
        <ecNumber evidence="6">5.4.2.2</ecNumber>
    </recommendedName>
    <alternativeName>
        <fullName evidence="14">Alpha-phosphoglucomutase</fullName>
    </alternativeName>
    <alternativeName>
        <fullName evidence="13">Glucose phosphomutase</fullName>
    </alternativeName>
</protein>
<evidence type="ECO:0000256" key="1">
    <source>
        <dbReference type="ARBA" id="ARBA00000443"/>
    </source>
</evidence>
<dbReference type="InterPro" id="IPR005843">
    <property type="entry name" value="A-D-PHexomutase_C"/>
</dbReference>
<keyword evidence="10 15" id="KW-0460">Magnesium</keyword>
<dbReference type="CDD" id="cd05799">
    <property type="entry name" value="PGM2"/>
    <property type="match status" value="1"/>
</dbReference>
<keyword evidence="21" id="KW-1185">Reference proteome</keyword>
<evidence type="ECO:0000256" key="7">
    <source>
        <dbReference type="ARBA" id="ARBA00022526"/>
    </source>
</evidence>
<evidence type="ECO:0000256" key="11">
    <source>
        <dbReference type="ARBA" id="ARBA00023235"/>
    </source>
</evidence>
<dbReference type="InterPro" id="IPR016055">
    <property type="entry name" value="A-D-PHexomutase_a/b/a-I/II/III"/>
</dbReference>
<keyword evidence="7" id="KW-0313">Glucose metabolism</keyword>
<feature type="domain" description="Alpha-D-phosphohexomutase alpha/beta/alpha" evidence="19">
    <location>
        <begin position="311"/>
        <end position="430"/>
    </location>
</feature>
<evidence type="ECO:0000256" key="4">
    <source>
        <dbReference type="ARBA" id="ARBA00005189"/>
    </source>
</evidence>
<comment type="pathway">
    <text evidence="4">Lipid metabolism.</text>
</comment>
<evidence type="ECO:0000256" key="6">
    <source>
        <dbReference type="ARBA" id="ARBA00012728"/>
    </source>
</evidence>
<organism evidence="20 21">
    <name type="scientific">Staphylococcus canis</name>
    <dbReference type="NCBI Taxonomy" id="2724942"/>
    <lineage>
        <taxon>Bacteria</taxon>
        <taxon>Bacillati</taxon>
        <taxon>Bacillota</taxon>
        <taxon>Bacilli</taxon>
        <taxon>Bacillales</taxon>
        <taxon>Staphylococcaceae</taxon>
        <taxon>Staphylococcus</taxon>
    </lineage>
</organism>
<accession>A0ABS0T9P6</accession>
<feature type="domain" description="Alpha-D-phosphohexomutase alpha/beta/alpha" evidence="17">
    <location>
        <begin position="35"/>
        <end position="171"/>
    </location>
</feature>
<dbReference type="RefSeq" id="WP_198618165.1">
    <property type="nucleotide sequence ID" value="NZ_JABANU010000016.1"/>
</dbReference>
<gene>
    <name evidence="20" type="ORF">HHH54_07190</name>
</gene>
<proteinExistence type="inferred from homology"/>
<evidence type="ECO:0000256" key="14">
    <source>
        <dbReference type="ARBA" id="ARBA00041467"/>
    </source>
</evidence>
<comment type="caution">
    <text evidence="20">The sequence shown here is derived from an EMBL/GenBank/DDBJ whole genome shotgun (WGS) entry which is preliminary data.</text>
</comment>
<dbReference type="Pfam" id="PF02878">
    <property type="entry name" value="PGM_PMM_I"/>
    <property type="match status" value="1"/>
</dbReference>
<dbReference type="InterPro" id="IPR005844">
    <property type="entry name" value="A-D-PHexomutase_a/b/a-I"/>
</dbReference>
<evidence type="ECO:0000256" key="8">
    <source>
        <dbReference type="ARBA" id="ARBA00022553"/>
    </source>
</evidence>
<dbReference type="PROSITE" id="PS00710">
    <property type="entry name" value="PGM_PMM"/>
    <property type="match status" value="1"/>
</dbReference>
<dbReference type="InterPro" id="IPR036900">
    <property type="entry name" value="A-D-PHexomutase_C_sf"/>
</dbReference>
<evidence type="ECO:0000256" key="2">
    <source>
        <dbReference type="ARBA" id="ARBA00001946"/>
    </source>
</evidence>
<keyword evidence="8" id="KW-0597">Phosphoprotein</keyword>
<dbReference type="Pfam" id="PF00408">
    <property type="entry name" value="PGM_PMM_IV"/>
    <property type="match status" value="1"/>
</dbReference>
<reference evidence="20 21" key="1">
    <citation type="submission" date="2020-04" db="EMBL/GenBank/DDBJ databases">
        <title>Staphylococcus species from domestic dog.</title>
        <authorList>
            <person name="Paterson G.K."/>
        </authorList>
    </citation>
    <scope>NUCLEOTIDE SEQUENCE [LARGE SCALE GENOMIC DNA]</scope>
    <source>
        <strain evidence="20 21">H16/1A</strain>
    </source>
</reference>
<feature type="domain" description="Alpha-D-phosphohexomutase alpha/beta/alpha" evidence="18">
    <location>
        <begin position="199"/>
        <end position="299"/>
    </location>
</feature>
<dbReference type="PANTHER" id="PTHR45745:SF1">
    <property type="entry name" value="PHOSPHOGLUCOMUTASE 2B-RELATED"/>
    <property type="match status" value="1"/>
</dbReference>
<evidence type="ECO:0000256" key="9">
    <source>
        <dbReference type="ARBA" id="ARBA00022723"/>
    </source>
</evidence>
<evidence type="ECO:0000259" key="17">
    <source>
        <dbReference type="Pfam" id="PF02878"/>
    </source>
</evidence>
<comment type="catalytic activity">
    <reaction evidence="1">
        <text>alpha-D-glucose 1-phosphate = alpha-D-glucose 6-phosphate</text>
        <dbReference type="Rhea" id="RHEA:23536"/>
        <dbReference type="ChEBI" id="CHEBI:58225"/>
        <dbReference type="ChEBI" id="CHEBI:58601"/>
        <dbReference type="EC" id="5.4.2.2"/>
    </reaction>
</comment>
<evidence type="ECO:0000256" key="3">
    <source>
        <dbReference type="ARBA" id="ARBA00005164"/>
    </source>
</evidence>
<comment type="similarity">
    <text evidence="5 15">Belongs to the phosphohexose mutase family.</text>
</comment>
<dbReference type="EC" id="5.4.2.2" evidence="6"/>
<evidence type="ECO:0000256" key="15">
    <source>
        <dbReference type="RuleBase" id="RU004326"/>
    </source>
</evidence>
<evidence type="ECO:0000256" key="10">
    <source>
        <dbReference type="ARBA" id="ARBA00022842"/>
    </source>
</evidence>
<feature type="domain" description="Alpha-D-phosphohexomutase C-terminal" evidence="16">
    <location>
        <begin position="491"/>
        <end position="528"/>
    </location>
</feature>
<sequence>MQENWKAHLEESLVQPFYEMQSEEERQAAFNETLEFGTAGIRSTFGLGPGRLNKYTIRKIALGLARYLKDQHHAPTTVIHFDTRFLSQDFANEIARVLATEKVTAILSKQYKSTPELSFAVRYLKADAGVMITASHNPSHYNGVKVYGPDGGQLLTAPSEDLSEYINQIDSPLTIEADNLESLAELGLIQWLDPEVTEAYKTGVKNLVGPIEDQGEKIVLTSLHGTSLPLGSELLEELGFSNYVVEEAQSRPDGHFPTVKSANPEEKDAFIYGQRLAEKVNASLVIATDPDADRFGFVERYNDGTTRYFTGNEIGLLLMKLRFQELQPKPQQGFIIKSIVTGALSEALAHSLDIKTINVLTGFKYISEQLKQNEMTDQQLILAYEESHGYLVEDLSRDKDAIQFIPLLVKYKQQLSKNGLTFKQVLDDIYQQVGYYQDVTLSPTYDGASGKSKISKIMDHFRNDKSEALLGLRIQTKEDYLTHQVYDYKNHTEHKLDLPQADVLRFTFKEGFIALRPSGTEPKIKVYFSLNTEHFEAIVQEFQTQYLN</sequence>
<evidence type="ECO:0000256" key="5">
    <source>
        <dbReference type="ARBA" id="ARBA00010231"/>
    </source>
</evidence>
<dbReference type="InterPro" id="IPR005845">
    <property type="entry name" value="A-D-PHexomutase_a/b/a-II"/>
</dbReference>
<comment type="cofactor">
    <cofactor evidence="2">
        <name>Mg(2+)</name>
        <dbReference type="ChEBI" id="CHEBI:18420"/>
    </cofactor>
</comment>
<dbReference type="Pfam" id="PF02880">
    <property type="entry name" value="PGM_PMM_III"/>
    <property type="match status" value="1"/>
</dbReference>
<evidence type="ECO:0000259" key="19">
    <source>
        <dbReference type="Pfam" id="PF02880"/>
    </source>
</evidence>
<evidence type="ECO:0000259" key="16">
    <source>
        <dbReference type="Pfam" id="PF00408"/>
    </source>
</evidence>
<dbReference type="SUPFAM" id="SSF55957">
    <property type="entry name" value="Phosphoglucomutase, C-terminal domain"/>
    <property type="match status" value="1"/>
</dbReference>
<evidence type="ECO:0000313" key="21">
    <source>
        <dbReference type="Proteomes" id="UP000751852"/>
    </source>
</evidence>
<dbReference type="PRINTS" id="PR00509">
    <property type="entry name" value="PGMPMM"/>
</dbReference>
<keyword evidence="11" id="KW-0413">Isomerase</keyword>
<dbReference type="InterPro" id="IPR005846">
    <property type="entry name" value="A-D-PHexomutase_a/b/a-III"/>
</dbReference>
<dbReference type="SUPFAM" id="SSF53738">
    <property type="entry name" value="Phosphoglucomutase, first 3 domains"/>
    <property type="match status" value="3"/>
</dbReference>
<dbReference type="EMBL" id="JABANU010000016">
    <property type="protein sequence ID" value="MBI5975387.1"/>
    <property type="molecule type" value="Genomic_DNA"/>
</dbReference>
<dbReference type="InterPro" id="IPR016066">
    <property type="entry name" value="A-D-PHexomutase_CS"/>
</dbReference>
<evidence type="ECO:0000259" key="18">
    <source>
        <dbReference type="Pfam" id="PF02879"/>
    </source>
</evidence>
<name>A0ABS0T9P6_9STAP</name>
<keyword evidence="7" id="KW-0119">Carbohydrate metabolism</keyword>
<keyword evidence="9 15" id="KW-0479">Metal-binding</keyword>
<dbReference type="Gene3D" id="3.30.310.50">
    <property type="entry name" value="Alpha-D-phosphohexomutase, C-terminal domain"/>
    <property type="match status" value="1"/>
</dbReference>
<dbReference type="InterPro" id="IPR005841">
    <property type="entry name" value="Alpha-D-phosphohexomutase_SF"/>
</dbReference>
<evidence type="ECO:0000313" key="20">
    <source>
        <dbReference type="EMBL" id="MBI5975387.1"/>
    </source>
</evidence>